<dbReference type="Pfam" id="PF05132">
    <property type="entry name" value="RNA_pol_Rpc4"/>
    <property type="match status" value="1"/>
</dbReference>
<dbReference type="GO" id="GO:0003677">
    <property type="term" value="F:DNA binding"/>
    <property type="evidence" value="ECO:0007669"/>
    <property type="project" value="InterPro"/>
</dbReference>
<keyword evidence="4" id="KW-0539">Nucleus</keyword>
<feature type="region of interest" description="Disordered" evidence="5">
    <location>
        <begin position="222"/>
        <end position="244"/>
    </location>
</feature>
<sequence length="329" mass="37630">MRDVAVTSNRKVVAPNIPQRRIKIKQETLEYNEKPSSNVREQVDVRKERRRGRGARVYIQTGGSFLEDGPALAVKKEYRESCYERVSRTSSSRTKSNADVKIERKQIYDLLENYDENDVFLYNESDLNPVQIPFLKMKHAPKIKEEILDVENIKPVIKKEQEDVTENLKDPEGKVFELKVKQETPEKIVDNLFREDTLMLFQLPTCLFFEKSHHDVNQPAKKGATSIQQVGKDDNPQNNIAGASFKDAPEGYLGKLQVMKSGQMRLVFGSISLAVDLEVNEERLSEVVSIPVEDKNGDFIVLGKVSQRIIPHPILEDLKSGTEKEKIFE</sequence>
<dbReference type="Proteomes" id="UP001054837">
    <property type="component" value="Unassembled WGS sequence"/>
</dbReference>
<evidence type="ECO:0000313" key="7">
    <source>
        <dbReference type="Proteomes" id="UP001054837"/>
    </source>
</evidence>
<keyword evidence="7" id="KW-1185">Reference proteome</keyword>
<reference evidence="6 7" key="1">
    <citation type="submission" date="2021-06" db="EMBL/GenBank/DDBJ databases">
        <title>Caerostris darwini draft genome.</title>
        <authorList>
            <person name="Kono N."/>
            <person name="Arakawa K."/>
        </authorList>
    </citation>
    <scope>NUCLEOTIDE SEQUENCE [LARGE SCALE GENOMIC DNA]</scope>
</reference>
<dbReference type="GO" id="GO:0042797">
    <property type="term" value="P:tRNA transcription by RNA polymerase III"/>
    <property type="evidence" value="ECO:0007669"/>
    <property type="project" value="TreeGrafter"/>
</dbReference>
<evidence type="ECO:0000256" key="3">
    <source>
        <dbReference type="ARBA" id="ARBA00023163"/>
    </source>
</evidence>
<dbReference type="EMBL" id="BPLQ01005454">
    <property type="protein sequence ID" value="GIY15011.1"/>
    <property type="molecule type" value="Genomic_DNA"/>
</dbReference>
<evidence type="ECO:0000256" key="2">
    <source>
        <dbReference type="ARBA" id="ARBA00022478"/>
    </source>
</evidence>
<gene>
    <name evidence="6" type="ORF">CDAR_526301</name>
</gene>
<organism evidence="6 7">
    <name type="scientific">Caerostris darwini</name>
    <dbReference type="NCBI Taxonomy" id="1538125"/>
    <lineage>
        <taxon>Eukaryota</taxon>
        <taxon>Metazoa</taxon>
        <taxon>Ecdysozoa</taxon>
        <taxon>Arthropoda</taxon>
        <taxon>Chelicerata</taxon>
        <taxon>Arachnida</taxon>
        <taxon>Araneae</taxon>
        <taxon>Araneomorphae</taxon>
        <taxon>Entelegynae</taxon>
        <taxon>Araneoidea</taxon>
        <taxon>Araneidae</taxon>
        <taxon>Caerostris</taxon>
    </lineage>
</organism>
<dbReference type="PANTHER" id="PTHR13408">
    <property type="entry name" value="DNA-DIRECTED RNA POLYMERASE III"/>
    <property type="match status" value="1"/>
</dbReference>
<evidence type="ECO:0000256" key="4">
    <source>
        <dbReference type="ARBA" id="ARBA00023242"/>
    </source>
</evidence>
<dbReference type="AlphaFoldDB" id="A0AAV4R3X9"/>
<keyword evidence="3" id="KW-0804">Transcription</keyword>
<dbReference type="PANTHER" id="PTHR13408:SF0">
    <property type="entry name" value="DNA-DIRECTED RNA POLYMERASE III SUBUNIT RPC4"/>
    <property type="match status" value="1"/>
</dbReference>
<keyword evidence="2 6" id="KW-0240">DNA-directed RNA polymerase</keyword>
<comment type="subcellular location">
    <subcellularLocation>
        <location evidence="1">Nucleus</location>
    </subcellularLocation>
</comment>
<dbReference type="GO" id="GO:0005666">
    <property type="term" value="C:RNA polymerase III complex"/>
    <property type="evidence" value="ECO:0007669"/>
    <property type="project" value="InterPro"/>
</dbReference>
<evidence type="ECO:0000313" key="6">
    <source>
        <dbReference type="EMBL" id="GIY15011.1"/>
    </source>
</evidence>
<comment type="caution">
    <text evidence="6">The sequence shown here is derived from an EMBL/GenBank/DDBJ whole genome shotgun (WGS) entry which is preliminary data.</text>
</comment>
<evidence type="ECO:0000256" key="5">
    <source>
        <dbReference type="SAM" id="MobiDB-lite"/>
    </source>
</evidence>
<protein>
    <submittedName>
        <fullName evidence="6">DNA-directed RNA polymerase III subunit RPC4</fullName>
    </submittedName>
</protein>
<name>A0AAV4R3X9_9ARAC</name>
<accession>A0AAV4R3X9</accession>
<evidence type="ECO:0000256" key="1">
    <source>
        <dbReference type="ARBA" id="ARBA00004123"/>
    </source>
</evidence>
<proteinExistence type="predicted"/>
<dbReference type="InterPro" id="IPR007811">
    <property type="entry name" value="RPC4"/>
</dbReference>